<evidence type="ECO:0000256" key="2">
    <source>
        <dbReference type="ARBA" id="ARBA00022525"/>
    </source>
</evidence>
<evidence type="ECO:0000313" key="10">
    <source>
        <dbReference type="EMBL" id="JAA53840.1"/>
    </source>
</evidence>
<accession>L7LQA8</accession>
<dbReference type="InterPro" id="IPR020901">
    <property type="entry name" value="Prtase_inh_Kunz-CS"/>
</dbReference>
<evidence type="ECO:0000256" key="3">
    <source>
        <dbReference type="ARBA" id="ARBA00022690"/>
    </source>
</evidence>
<keyword evidence="2" id="KW-0964">Secreted</keyword>
<sequence length="241" mass="26366">MGCLCRCHALAMCIIIVSGLSGDAVPSENAEGQPSNSGFVYGGNGISGDRVSSPGHASGPSAAAGTSENEVSMGSEANGRSGAHASSNLTGTAFQGATLRRKRPKKKCLHLPEPGLCKAFMPSWYYDMKTMTCRMFIYGGCGGNENRFATENKCQKECLPWRKRFPVCSPTPKRRNCRTETYWWYFDDERATCHRYKRDMCLAGANKYRSCEKCMATCTNMNFKEACRTIIQSEPGPGGPE</sequence>
<feature type="region of interest" description="Disordered" evidence="7">
    <location>
        <begin position="50"/>
        <end position="88"/>
    </location>
</feature>
<evidence type="ECO:0000259" key="9">
    <source>
        <dbReference type="PROSITE" id="PS50279"/>
    </source>
</evidence>
<protein>
    <submittedName>
        <fullName evidence="10">Putative bilaris</fullName>
    </submittedName>
</protein>
<dbReference type="InterPro" id="IPR036880">
    <property type="entry name" value="Kunitz_BPTI_sf"/>
</dbReference>
<dbReference type="CDD" id="cd00109">
    <property type="entry name" value="Kunitz-type"/>
    <property type="match status" value="1"/>
</dbReference>
<keyword evidence="8" id="KW-0732">Signal</keyword>
<evidence type="ECO:0000256" key="6">
    <source>
        <dbReference type="ARBA" id="ARBA00023157"/>
    </source>
</evidence>
<dbReference type="FunFam" id="4.10.410.10:FF:000020">
    <property type="entry name" value="Collagen, type VI, alpha 3"/>
    <property type="match status" value="1"/>
</dbReference>
<reference evidence="10" key="1">
    <citation type="submission" date="2012-11" db="EMBL/GenBank/DDBJ databases">
        <authorList>
            <person name="Lucero-Rivera Y.E."/>
            <person name="Tovar-Ramirez D."/>
        </authorList>
    </citation>
    <scope>NUCLEOTIDE SEQUENCE</scope>
    <source>
        <tissue evidence="10">Salivary gland</tissue>
    </source>
</reference>
<proteinExistence type="evidence at transcript level"/>
<keyword evidence="5" id="KW-0722">Serine protease inhibitor</keyword>
<evidence type="ECO:0000256" key="8">
    <source>
        <dbReference type="SAM" id="SignalP"/>
    </source>
</evidence>
<keyword evidence="4" id="KW-0677">Repeat</keyword>
<keyword evidence="3" id="KW-0646">Protease inhibitor</keyword>
<feature type="compositionally biased region" description="Low complexity" evidence="7">
    <location>
        <begin position="52"/>
        <end position="65"/>
    </location>
</feature>
<dbReference type="SMART" id="SM00131">
    <property type="entry name" value="KU"/>
    <property type="match status" value="2"/>
</dbReference>
<feature type="signal peptide" evidence="8">
    <location>
        <begin position="1"/>
        <end position="19"/>
    </location>
</feature>
<evidence type="ECO:0000256" key="4">
    <source>
        <dbReference type="ARBA" id="ARBA00022737"/>
    </source>
</evidence>
<keyword evidence="6" id="KW-1015">Disulfide bond</keyword>
<dbReference type="InterPro" id="IPR050098">
    <property type="entry name" value="TFPI/VKTCI-like"/>
</dbReference>
<organism evidence="10">
    <name type="scientific">Rhipicephalus pulchellus</name>
    <name type="common">Yellow backed tick</name>
    <name type="synonym">Dermacentor pulchellus</name>
    <dbReference type="NCBI Taxonomy" id="72859"/>
    <lineage>
        <taxon>Eukaryota</taxon>
        <taxon>Metazoa</taxon>
        <taxon>Ecdysozoa</taxon>
        <taxon>Arthropoda</taxon>
        <taxon>Chelicerata</taxon>
        <taxon>Arachnida</taxon>
        <taxon>Acari</taxon>
        <taxon>Parasitiformes</taxon>
        <taxon>Ixodida</taxon>
        <taxon>Ixodoidea</taxon>
        <taxon>Ixodidae</taxon>
        <taxon>Rhipicephalinae</taxon>
        <taxon>Rhipicephalus</taxon>
        <taxon>Rhipicephalus</taxon>
    </lineage>
</organism>
<dbReference type="EMBL" id="GACK01011194">
    <property type="protein sequence ID" value="JAA53840.1"/>
    <property type="molecule type" value="mRNA"/>
</dbReference>
<feature type="domain" description="BPTI/Kunitz inhibitor" evidence="9">
    <location>
        <begin position="108"/>
        <end position="158"/>
    </location>
</feature>
<dbReference type="SUPFAM" id="SSF57362">
    <property type="entry name" value="BPTI-like"/>
    <property type="match status" value="2"/>
</dbReference>
<dbReference type="Gene3D" id="4.10.410.10">
    <property type="entry name" value="Pancreatic trypsin inhibitor Kunitz domain"/>
    <property type="match status" value="2"/>
</dbReference>
<dbReference type="GO" id="GO:0005576">
    <property type="term" value="C:extracellular region"/>
    <property type="evidence" value="ECO:0007669"/>
    <property type="project" value="UniProtKB-SubCell"/>
</dbReference>
<evidence type="ECO:0000256" key="7">
    <source>
        <dbReference type="SAM" id="MobiDB-lite"/>
    </source>
</evidence>
<evidence type="ECO:0000256" key="1">
    <source>
        <dbReference type="ARBA" id="ARBA00004613"/>
    </source>
</evidence>
<dbReference type="PROSITE" id="PS50279">
    <property type="entry name" value="BPTI_KUNITZ_2"/>
    <property type="match status" value="2"/>
</dbReference>
<dbReference type="GO" id="GO:0004867">
    <property type="term" value="F:serine-type endopeptidase inhibitor activity"/>
    <property type="evidence" value="ECO:0007669"/>
    <property type="project" value="UniProtKB-KW"/>
</dbReference>
<evidence type="ECO:0000256" key="5">
    <source>
        <dbReference type="ARBA" id="ARBA00022900"/>
    </source>
</evidence>
<feature type="domain" description="BPTI/Kunitz inhibitor" evidence="9">
    <location>
        <begin position="168"/>
        <end position="218"/>
    </location>
</feature>
<dbReference type="Pfam" id="PF00014">
    <property type="entry name" value="Kunitz_BPTI"/>
    <property type="match status" value="2"/>
</dbReference>
<feature type="chain" id="PRO_5003980725" evidence="8">
    <location>
        <begin position="20"/>
        <end position="241"/>
    </location>
</feature>
<dbReference type="PRINTS" id="PR00759">
    <property type="entry name" value="BASICPTASE"/>
</dbReference>
<dbReference type="InterPro" id="IPR002223">
    <property type="entry name" value="Kunitz_BPTI"/>
</dbReference>
<comment type="subcellular location">
    <subcellularLocation>
        <location evidence="1">Secreted</location>
    </subcellularLocation>
</comment>
<name>L7LQA8_RHIPC</name>
<dbReference type="AlphaFoldDB" id="L7LQA8"/>
<dbReference type="PROSITE" id="PS00280">
    <property type="entry name" value="BPTI_KUNITZ_1"/>
    <property type="match status" value="1"/>
</dbReference>
<dbReference type="PANTHER" id="PTHR10083">
    <property type="entry name" value="KUNITZ-TYPE PROTEASE INHIBITOR-RELATED"/>
    <property type="match status" value="1"/>
</dbReference>
<reference evidence="10" key="2">
    <citation type="journal article" date="2015" name="J. Proteomics">
        <title>Sexual differences in the sialomes of the zebra tick, Rhipicephalus pulchellus.</title>
        <authorList>
            <person name="Tan A.W."/>
            <person name="Francischetti I.M."/>
            <person name="Slovak M."/>
            <person name="Kini R.M."/>
            <person name="Ribeiro J.M."/>
        </authorList>
    </citation>
    <scope>NUCLEOTIDE SEQUENCE</scope>
    <source>
        <tissue evidence="10">Salivary gland</tissue>
    </source>
</reference>